<protein>
    <submittedName>
        <fullName evidence="11">CLUMA_CG010709, isoform A</fullName>
    </submittedName>
</protein>
<accession>A0A1J1IAS6</accession>
<dbReference type="Gene3D" id="1.20.1250.20">
    <property type="entry name" value="MFS general substrate transporter like domains"/>
    <property type="match status" value="1"/>
</dbReference>
<dbReference type="InterPro" id="IPR036259">
    <property type="entry name" value="MFS_trans_sf"/>
</dbReference>
<evidence type="ECO:0000256" key="4">
    <source>
        <dbReference type="ARBA" id="ARBA00022597"/>
    </source>
</evidence>
<feature type="compositionally biased region" description="Low complexity" evidence="8">
    <location>
        <begin position="718"/>
        <end position="730"/>
    </location>
</feature>
<dbReference type="GO" id="GO:0005886">
    <property type="term" value="C:plasma membrane"/>
    <property type="evidence" value="ECO:0007669"/>
    <property type="project" value="UniProtKB-SubCell"/>
</dbReference>
<proteinExistence type="predicted"/>
<feature type="region of interest" description="Disordered" evidence="8">
    <location>
        <begin position="904"/>
        <end position="923"/>
    </location>
</feature>
<feature type="domain" description="Major facilitator superfamily (MFS) profile" evidence="10">
    <location>
        <begin position="1"/>
        <end position="419"/>
    </location>
</feature>
<evidence type="ECO:0000256" key="1">
    <source>
        <dbReference type="ARBA" id="ARBA00004651"/>
    </source>
</evidence>
<evidence type="ECO:0000313" key="11">
    <source>
        <dbReference type="EMBL" id="CRK97315.1"/>
    </source>
</evidence>
<gene>
    <name evidence="11" type="ORF">CLUMA_CG010709</name>
</gene>
<keyword evidence="6 9" id="KW-1133">Transmembrane helix</keyword>
<reference evidence="11 12" key="1">
    <citation type="submission" date="2015-04" db="EMBL/GenBank/DDBJ databases">
        <authorList>
            <person name="Syromyatnikov M.Y."/>
            <person name="Popov V.N."/>
        </authorList>
    </citation>
    <scope>NUCLEOTIDE SEQUENCE [LARGE SCALE GENOMIC DNA]</scope>
</reference>
<dbReference type="STRING" id="568069.A0A1J1IAS6"/>
<sequence>MNETDKADEPEKTIGKFRTILPQVLASTAKNLLLLDLGMAVAFPTIVIPALRGLKAHDNNDILSLTDVQASWFAPIVTYVGEICQPSIRGVLTSCAGVAVMLGFSLVYFLGSITTWRLTALICCSVPITTAIAICFVPETPFWLMAKNRKEDAMKSLMWLRGWVSDPKIVEKEFKEIERYSSDSNRCVSCQKSDVKCNHKSASTIELLKELFRKRTLKPFSLVMTMFLFCQFSGLSAMRPYLVQIFQAFAVPIDASWATVVIGILGFAANIMCTIIIKPIGKRKIALISMLGTCVSISSLAVYAYIVLPPGLTSFDKHNFDSHNTLGYIPLTCIYALAFFTSLGLMPVPWMLLSEVFPFKTRSIATGITAALNYIMAFCTTKTYYNLETSLTLFGVVALYAAFDIVGLLYIYLFVPETERRTLEEIELHFSDNTKKLSDIKIRKNVNMNAEKEAKTNSNGFDNKGFENTPIDMGKTQSKRSVDISTEPTKEIQEGSGEVKKLDDAYFKENESSDKENKVVNDAVENEKNESAKIEDANAVSDEIVVSVVETTSETPKVDDDKQQTEETKDATPEPESATKPKKEKVKKKWSFRSLSFGRKDKQKPSKKDKKNEENKAVAEGTNDEVKSSEIAEEKPKEPETTVETKSLEPVIETVIAEVKEEVKVEASVPEPVPAVVELVKEKTPEPVIVAPIVETKVEEMPATPTTTPEEKIEEETTTLPTPKVDESPVVEIEEPPAIPSTPPPSQCSVFAETTMTSTQQVIVEESLPEPIAAAAVVEEVKEEEMKASNTEVVEMEIEIENVKEIDVEPVAEMIEKVLEQAVDHIEAEINERAEEDLPPPPSPQSVETPPASEIVVDDEVVTQNGVVGDHTTNEPIKLENGVHVNGDEVNESKPIIEELKKEDKVADKIGPDSPLAPEIISE</sequence>
<feature type="compositionally biased region" description="Low complexity" evidence="8">
    <location>
        <begin position="540"/>
        <end position="555"/>
    </location>
</feature>
<feature type="compositionally biased region" description="Basic and acidic residues" evidence="8">
    <location>
        <begin position="624"/>
        <end position="640"/>
    </location>
</feature>
<dbReference type="InterPro" id="IPR020846">
    <property type="entry name" value="MFS_dom"/>
</dbReference>
<feature type="transmembrane region" description="Helical" evidence="9">
    <location>
        <begin position="91"/>
        <end position="110"/>
    </location>
</feature>
<dbReference type="PANTHER" id="PTHR48021:SF39">
    <property type="entry name" value="MAJOR FACILITATOR SUPERFAMILY (MFS) PROFILE DOMAIN-CONTAINING PROTEIN"/>
    <property type="match status" value="1"/>
</dbReference>
<evidence type="ECO:0000313" key="12">
    <source>
        <dbReference type="Proteomes" id="UP000183832"/>
    </source>
</evidence>
<feature type="compositionally biased region" description="Basic and acidic residues" evidence="8">
    <location>
        <begin position="598"/>
        <end position="617"/>
    </location>
</feature>
<feature type="region of interest" description="Disordered" evidence="8">
    <location>
        <begin position="454"/>
        <end position="648"/>
    </location>
</feature>
<dbReference type="GO" id="GO:0022857">
    <property type="term" value="F:transmembrane transporter activity"/>
    <property type="evidence" value="ECO:0007669"/>
    <property type="project" value="InterPro"/>
</dbReference>
<feature type="region of interest" description="Disordered" evidence="8">
    <location>
        <begin position="826"/>
        <end position="852"/>
    </location>
</feature>
<dbReference type="EMBL" id="CVRI01000047">
    <property type="protein sequence ID" value="CRK97315.1"/>
    <property type="molecule type" value="Genomic_DNA"/>
</dbReference>
<evidence type="ECO:0000259" key="10">
    <source>
        <dbReference type="PROSITE" id="PS50850"/>
    </source>
</evidence>
<feature type="transmembrane region" description="Helical" evidence="9">
    <location>
        <begin position="116"/>
        <end position="137"/>
    </location>
</feature>
<dbReference type="AlphaFoldDB" id="A0A1J1IAS6"/>
<feature type="transmembrane region" description="Helical" evidence="9">
    <location>
        <begin position="285"/>
        <end position="308"/>
    </location>
</feature>
<dbReference type="PROSITE" id="PS50850">
    <property type="entry name" value="MFS"/>
    <property type="match status" value="1"/>
</dbReference>
<dbReference type="PANTHER" id="PTHR48021">
    <property type="match status" value="1"/>
</dbReference>
<feature type="transmembrane region" description="Helical" evidence="9">
    <location>
        <begin position="32"/>
        <end position="51"/>
    </location>
</feature>
<organism evidence="11 12">
    <name type="scientific">Clunio marinus</name>
    <dbReference type="NCBI Taxonomy" id="568069"/>
    <lineage>
        <taxon>Eukaryota</taxon>
        <taxon>Metazoa</taxon>
        <taxon>Ecdysozoa</taxon>
        <taxon>Arthropoda</taxon>
        <taxon>Hexapoda</taxon>
        <taxon>Insecta</taxon>
        <taxon>Pterygota</taxon>
        <taxon>Neoptera</taxon>
        <taxon>Endopterygota</taxon>
        <taxon>Diptera</taxon>
        <taxon>Nematocera</taxon>
        <taxon>Chironomoidea</taxon>
        <taxon>Chironomidae</taxon>
        <taxon>Clunio</taxon>
    </lineage>
</organism>
<evidence type="ECO:0000256" key="8">
    <source>
        <dbReference type="SAM" id="MobiDB-lite"/>
    </source>
</evidence>
<keyword evidence="4" id="KW-0762">Sugar transport</keyword>
<name>A0A1J1IAS6_9DIPT</name>
<dbReference type="FunFam" id="1.20.1250.20:FF:000218">
    <property type="entry name" value="facilitated trehalose transporter Tret1"/>
    <property type="match status" value="1"/>
</dbReference>
<dbReference type="InterPro" id="IPR050549">
    <property type="entry name" value="MFS_Trehalose_Transporter"/>
</dbReference>
<keyword evidence="12" id="KW-1185">Reference proteome</keyword>
<keyword evidence="3" id="KW-1003">Cell membrane</keyword>
<evidence type="ECO:0000256" key="7">
    <source>
        <dbReference type="ARBA" id="ARBA00023136"/>
    </source>
</evidence>
<feature type="transmembrane region" description="Helical" evidence="9">
    <location>
        <begin position="328"/>
        <end position="352"/>
    </location>
</feature>
<keyword evidence="5 9" id="KW-0812">Transmembrane</keyword>
<keyword evidence="2" id="KW-0813">Transport</keyword>
<feature type="transmembrane region" description="Helical" evidence="9">
    <location>
        <begin position="391"/>
        <end position="415"/>
    </location>
</feature>
<dbReference type="SUPFAM" id="SSF103473">
    <property type="entry name" value="MFS general substrate transporter"/>
    <property type="match status" value="1"/>
</dbReference>
<dbReference type="OrthoDB" id="6133115at2759"/>
<evidence type="ECO:0000256" key="3">
    <source>
        <dbReference type="ARBA" id="ARBA00022475"/>
    </source>
</evidence>
<feature type="transmembrane region" description="Helical" evidence="9">
    <location>
        <begin position="219"/>
        <end position="237"/>
    </location>
</feature>
<feature type="compositionally biased region" description="Basic and acidic residues" evidence="8">
    <location>
        <begin position="488"/>
        <end position="536"/>
    </location>
</feature>
<evidence type="ECO:0000256" key="9">
    <source>
        <dbReference type="SAM" id="Phobius"/>
    </source>
</evidence>
<feature type="transmembrane region" description="Helical" evidence="9">
    <location>
        <begin position="257"/>
        <end position="278"/>
    </location>
</feature>
<feature type="compositionally biased region" description="Basic and acidic residues" evidence="8">
    <location>
        <begin position="556"/>
        <end position="581"/>
    </location>
</feature>
<comment type="subcellular location">
    <subcellularLocation>
        <location evidence="1">Cell membrane</location>
        <topology evidence="1">Multi-pass membrane protein</topology>
    </subcellularLocation>
</comment>
<feature type="region of interest" description="Disordered" evidence="8">
    <location>
        <begin position="699"/>
        <end position="730"/>
    </location>
</feature>
<evidence type="ECO:0000256" key="6">
    <source>
        <dbReference type="ARBA" id="ARBA00022989"/>
    </source>
</evidence>
<dbReference type="Pfam" id="PF00083">
    <property type="entry name" value="Sugar_tr"/>
    <property type="match status" value="1"/>
</dbReference>
<dbReference type="Proteomes" id="UP000183832">
    <property type="component" value="Unassembled WGS sequence"/>
</dbReference>
<dbReference type="InterPro" id="IPR005828">
    <property type="entry name" value="MFS_sugar_transport-like"/>
</dbReference>
<keyword evidence="7 9" id="KW-0472">Membrane</keyword>
<evidence type="ECO:0000256" key="5">
    <source>
        <dbReference type="ARBA" id="ARBA00022692"/>
    </source>
</evidence>
<evidence type="ECO:0000256" key="2">
    <source>
        <dbReference type="ARBA" id="ARBA00022448"/>
    </source>
</evidence>
<feature type="compositionally biased region" description="Basic residues" evidence="8">
    <location>
        <begin position="582"/>
        <end position="591"/>
    </location>
</feature>